<name>A0AB34HPD6_ESCRO</name>
<evidence type="ECO:0000313" key="3">
    <source>
        <dbReference type="Proteomes" id="UP001159641"/>
    </source>
</evidence>
<dbReference type="Proteomes" id="UP001159641">
    <property type="component" value="Unassembled WGS sequence"/>
</dbReference>
<feature type="compositionally biased region" description="Basic and acidic residues" evidence="1">
    <location>
        <begin position="95"/>
        <end position="104"/>
    </location>
</feature>
<feature type="region of interest" description="Disordered" evidence="1">
    <location>
        <begin position="1"/>
        <end position="163"/>
    </location>
</feature>
<protein>
    <submittedName>
        <fullName evidence="2">Uncharacterized protein</fullName>
    </submittedName>
</protein>
<feature type="compositionally biased region" description="Low complexity" evidence="1">
    <location>
        <begin position="35"/>
        <end position="44"/>
    </location>
</feature>
<gene>
    <name evidence="2" type="ORF">J1605_002975</name>
</gene>
<proteinExistence type="predicted"/>
<comment type="caution">
    <text evidence="2">The sequence shown here is derived from an EMBL/GenBank/DDBJ whole genome shotgun (WGS) entry which is preliminary data.</text>
</comment>
<reference evidence="2 3" key="1">
    <citation type="submission" date="2022-11" db="EMBL/GenBank/DDBJ databases">
        <title>Whole genome sequence of Eschrichtius robustus ER-17-0199.</title>
        <authorList>
            <person name="Bruniche-Olsen A."/>
            <person name="Black A.N."/>
            <person name="Fields C.J."/>
            <person name="Walden K."/>
            <person name="Dewoody J.A."/>
        </authorList>
    </citation>
    <scope>NUCLEOTIDE SEQUENCE [LARGE SCALE GENOMIC DNA]</scope>
    <source>
        <strain evidence="2">ER-17-0199</strain>
        <tissue evidence="2">Blubber</tissue>
    </source>
</reference>
<sequence>MRELEGRSDRCREAPRGRGSEVPALRGRGEGELGGLQAALGDARQPGRSGAWGCQPSAGTGDKQVASSCPPIPVRELPQPLPLPRLRPGAWEGLEDARAPRERASAPVGRGGKHSALQPHLWTRRVRHPFPRRPTPPTPCLAFPTPPAPGPRGPSWAGTCVRG</sequence>
<accession>A0AB34HPD6</accession>
<keyword evidence="3" id="KW-1185">Reference proteome</keyword>
<evidence type="ECO:0000313" key="2">
    <source>
        <dbReference type="EMBL" id="KAJ8794666.1"/>
    </source>
</evidence>
<dbReference type="AlphaFoldDB" id="A0AB34HPD6"/>
<organism evidence="2 3">
    <name type="scientific">Eschrichtius robustus</name>
    <name type="common">California gray whale</name>
    <name type="synonym">Eschrichtius gibbosus</name>
    <dbReference type="NCBI Taxonomy" id="9764"/>
    <lineage>
        <taxon>Eukaryota</taxon>
        <taxon>Metazoa</taxon>
        <taxon>Chordata</taxon>
        <taxon>Craniata</taxon>
        <taxon>Vertebrata</taxon>
        <taxon>Euteleostomi</taxon>
        <taxon>Mammalia</taxon>
        <taxon>Eutheria</taxon>
        <taxon>Laurasiatheria</taxon>
        <taxon>Artiodactyla</taxon>
        <taxon>Whippomorpha</taxon>
        <taxon>Cetacea</taxon>
        <taxon>Mysticeti</taxon>
        <taxon>Eschrichtiidae</taxon>
        <taxon>Eschrichtius</taxon>
    </lineage>
</organism>
<evidence type="ECO:0000256" key="1">
    <source>
        <dbReference type="SAM" id="MobiDB-lite"/>
    </source>
</evidence>
<feature type="compositionally biased region" description="Low complexity" evidence="1">
    <location>
        <begin position="153"/>
        <end position="163"/>
    </location>
</feature>
<feature type="compositionally biased region" description="Basic and acidic residues" evidence="1">
    <location>
        <begin position="1"/>
        <end position="19"/>
    </location>
</feature>
<dbReference type="EMBL" id="JAIQCJ010000770">
    <property type="protein sequence ID" value="KAJ8794666.1"/>
    <property type="molecule type" value="Genomic_DNA"/>
</dbReference>
<feature type="compositionally biased region" description="Basic residues" evidence="1">
    <location>
        <begin position="122"/>
        <end position="131"/>
    </location>
</feature>
<feature type="compositionally biased region" description="Pro residues" evidence="1">
    <location>
        <begin position="132"/>
        <end position="152"/>
    </location>
</feature>